<dbReference type="GO" id="GO:0031177">
    <property type="term" value="F:phosphopantetheine binding"/>
    <property type="evidence" value="ECO:0007669"/>
    <property type="project" value="InterPro"/>
</dbReference>
<dbReference type="InterPro" id="IPR000873">
    <property type="entry name" value="AMP-dep_synth/lig_dom"/>
</dbReference>
<dbReference type="CDD" id="cd12116">
    <property type="entry name" value="A_NRPS_Ta1_like"/>
    <property type="match status" value="2"/>
</dbReference>
<dbReference type="SMART" id="SM00823">
    <property type="entry name" value="PKS_PP"/>
    <property type="match status" value="4"/>
</dbReference>
<comment type="cofactor">
    <cofactor evidence="1">
        <name>pantetheine 4'-phosphate</name>
        <dbReference type="ChEBI" id="CHEBI:47942"/>
    </cofactor>
</comment>
<dbReference type="EMBL" id="JACHDB010000001">
    <property type="protein sequence ID" value="MBB5431662.1"/>
    <property type="molecule type" value="Genomic_DNA"/>
</dbReference>
<gene>
    <name evidence="9" type="ORF">HDA36_001746</name>
</gene>
<feature type="compositionally biased region" description="Low complexity" evidence="7">
    <location>
        <begin position="2993"/>
        <end position="3002"/>
    </location>
</feature>
<dbReference type="GO" id="GO:0008610">
    <property type="term" value="P:lipid biosynthetic process"/>
    <property type="evidence" value="ECO:0007669"/>
    <property type="project" value="UniProtKB-ARBA"/>
</dbReference>
<feature type="domain" description="Carrier" evidence="8">
    <location>
        <begin position="3226"/>
        <end position="3301"/>
    </location>
</feature>
<dbReference type="NCBIfam" id="TIGR01720">
    <property type="entry name" value="NRPS-para261"/>
    <property type="match status" value="1"/>
</dbReference>
<name>A0A7W8QJL6_9ACTN</name>
<dbReference type="SUPFAM" id="SSF47336">
    <property type="entry name" value="ACP-like"/>
    <property type="match status" value="4"/>
</dbReference>
<dbReference type="InterPro" id="IPR029058">
    <property type="entry name" value="AB_hydrolase_fold"/>
</dbReference>
<evidence type="ECO:0000256" key="6">
    <source>
        <dbReference type="ARBA" id="ARBA00023194"/>
    </source>
</evidence>
<evidence type="ECO:0000256" key="5">
    <source>
        <dbReference type="ARBA" id="ARBA00022737"/>
    </source>
</evidence>
<dbReference type="GO" id="GO:0009366">
    <property type="term" value="C:enterobactin synthetase complex"/>
    <property type="evidence" value="ECO:0007669"/>
    <property type="project" value="TreeGrafter"/>
</dbReference>
<dbReference type="InterPro" id="IPR045851">
    <property type="entry name" value="AMP-bd_C_sf"/>
</dbReference>
<feature type="region of interest" description="Disordered" evidence="7">
    <location>
        <begin position="1049"/>
        <end position="1068"/>
    </location>
</feature>
<keyword evidence="3" id="KW-0596">Phosphopantetheine</keyword>
<dbReference type="InterPro" id="IPR001242">
    <property type="entry name" value="Condensation_dom"/>
</dbReference>
<dbReference type="InterPro" id="IPR010071">
    <property type="entry name" value="AA_adenyl_dom"/>
</dbReference>
<dbReference type="GO" id="GO:0043041">
    <property type="term" value="P:amino acid activation for nonribosomal peptide biosynthetic process"/>
    <property type="evidence" value="ECO:0007669"/>
    <property type="project" value="TreeGrafter"/>
</dbReference>
<dbReference type="CDD" id="cd19540">
    <property type="entry name" value="LCL_NRPS-like"/>
    <property type="match status" value="3"/>
</dbReference>
<feature type="region of interest" description="Disordered" evidence="7">
    <location>
        <begin position="2963"/>
        <end position="3010"/>
    </location>
</feature>
<dbReference type="InterPro" id="IPR020845">
    <property type="entry name" value="AMP-binding_CS"/>
</dbReference>
<dbReference type="InterPro" id="IPR036736">
    <property type="entry name" value="ACP-like_sf"/>
</dbReference>
<dbReference type="Pfam" id="PF00550">
    <property type="entry name" value="PP-binding"/>
    <property type="match status" value="4"/>
</dbReference>
<dbReference type="GO" id="GO:0072330">
    <property type="term" value="P:monocarboxylic acid biosynthetic process"/>
    <property type="evidence" value="ECO:0007669"/>
    <property type="project" value="UniProtKB-ARBA"/>
</dbReference>
<feature type="region of interest" description="Disordered" evidence="7">
    <location>
        <begin position="2149"/>
        <end position="2173"/>
    </location>
</feature>
<accession>A0A7W8QJL6</accession>
<evidence type="ECO:0000313" key="10">
    <source>
        <dbReference type="Proteomes" id="UP000572635"/>
    </source>
</evidence>
<dbReference type="InterPro" id="IPR009081">
    <property type="entry name" value="PP-bd_ACP"/>
</dbReference>
<dbReference type="Gene3D" id="3.30.300.30">
    <property type="match status" value="4"/>
</dbReference>
<dbReference type="Pfam" id="PF00501">
    <property type="entry name" value="AMP-binding"/>
    <property type="match status" value="5"/>
</dbReference>
<protein>
    <submittedName>
        <fullName evidence="9">Amino acid adenylation domain-containing protein/non-ribosomal peptide synthase protein (TIGR01720 family)</fullName>
    </submittedName>
</protein>
<dbReference type="GO" id="GO:0047527">
    <property type="term" value="F:2,3-dihydroxybenzoate-serine ligase activity"/>
    <property type="evidence" value="ECO:0007669"/>
    <property type="project" value="TreeGrafter"/>
</dbReference>
<dbReference type="SUPFAM" id="SSF56801">
    <property type="entry name" value="Acetyl-CoA synthetase-like"/>
    <property type="match status" value="4"/>
</dbReference>
<evidence type="ECO:0000256" key="7">
    <source>
        <dbReference type="SAM" id="MobiDB-lite"/>
    </source>
</evidence>
<feature type="domain" description="Carrier" evidence="8">
    <location>
        <begin position="976"/>
        <end position="1051"/>
    </location>
</feature>
<dbReference type="InterPro" id="IPR025110">
    <property type="entry name" value="AMP-bd_C"/>
</dbReference>
<feature type="domain" description="Carrier" evidence="8">
    <location>
        <begin position="2072"/>
        <end position="2147"/>
    </location>
</feature>
<evidence type="ECO:0000256" key="3">
    <source>
        <dbReference type="ARBA" id="ARBA00022450"/>
    </source>
</evidence>
<dbReference type="GO" id="GO:0005829">
    <property type="term" value="C:cytosol"/>
    <property type="evidence" value="ECO:0007669"/>
    <property type="project" value="TreeGrafter"/>
</dbReference>
<dbReference type="PROSITE" id="PS50075">
    <property type="entry name" value="CARRIER"/>
    <property type="match status" value="4"/>
</dbReference>
<dbReference type="RefSeq" id="WP_184391339.1">
    <property type="nucleotide sequence ID" value="NZ_JACHDB010000001.1"/>
</dbReference>
<feature type="region of interest" description="Disordered" evidence="7">
    <location>
        <begin position="4510"/>
        <end position="4530"/>
    </location>
</feature>
<feature type="domain" description="Carrier" evidence="8">
    <location>
        <begin position="4361"/>
        <end position="4435"/>
    </location>
</feature>
<dbReference type="InterPro" id="IPR006162">
    <property type="entry name" value="Ppantetheine_attach_site"/>
</dbReference>
<feature type="region of interest" description="Disordered" evidence="7">
    <location>
        <begin position="3374"/>
        <end position="3397"/>
    </location>
</feature>
<dbReference type="InterPro" id="IPR023213">
    <property type="entry name" value="CAT-like_dom_sf"/>
</dbReference>
<dbReference type="PROSITE" id="PS00455">
    <property type="entry name" value="AMP_BINDING"/>
    <property type="match status" value="4"/>
</dbReference>
<dbReference type="PANTHER" id="PTHR45527:SF1">
    <property type="entry name" value="FATTY ACID SYNTHASE"/>
    <property type="match status" value="1"/>
</dbReference>
<feature type="region of interest" description="Disordered" evidence="7">
    <location>
        <begin position="951"/>
        <end position="977"/>
    </location>
</feature>
<dbReference type="FunFam" id="1.10.1200.10:FF:000016">
    <property type="entry name" value="Non-ribosomal peptide synthase"/>
    <property type="match status" value="2"/>
</dbReference>
<feature type="region of interest" description="Disordered" evidence="7">
    <location>
        <begin position="3197"/>
        <end position="3231"/>
    </location>
</feature>
<dbReference type="Pfam" id="PF00668">
    <property type="entry name" value="Condensation"/>
    <property type="match status" value="5"/>
</dbReference>
<dbReference type="SUPFAM" id="SSF52777">
    <property type="entry name" value="CoA-dependent acyltransferases"/>
    <property type="match status" value="10"/>
</dbReference>
<dbReference type="NCBIfam" id="NF003417">
    <property type="entry name" value="PRK04813.1"/>
    <property type="match status" value="6"/>
</dbReference>
<comment type="similarity">
    <text evidence="2">Belongs to the ATP-dependent AMP-binding enzyme family.</text>
</comment>
<feature type="compositionally biased region" description="Low complexity" evidence="7">
    <location>
        <begin position="4510"/>
        <end position="4523"/>
    </location>
</feature>
<dbReference type="FunFam" id="1.10.1200.10:FF:000005">
    <property type="entry name" value="Nonribosomal peptide synthetase 1"/>
    <property type="match status" value="1"/>
</dbReference>
<evidence type="ECO:0000259" key="8">
    <source>
        <dbReference type="PROSITE" id="PS50075"/>
    </source>
</evidence>
<keyword evidence="5" id="KW-0677">Repeat</keyword>
<dbReference type="InterPro" id="IPR010060">
    <property type="entry name" value="NRPS_synth"/>
</dbReference>
<dbReference type="FunFam" id="2.30.38.10:FF:000001">
    <property type="entry name" value="Non-ribosomal peptide synthetase PvdI"/>
    <property type="match status" value="3"/>
</dbReference>
<organism evidence="9 10">
    <name type="scientific">Nocardiopsis composta</name>
    <dbReference type="NCBI Taxonomy" id="157465"/>
    <lineage>
        <taxon>Bacteria</taxon>
        <taxon>Bacillati</taxon>
        <taxon>Actinomycetota</taxon>
        <taxon>Actinomycetes</taxon>
        <taxon>Streptosporangiales</taxon>
        <taxon>Nocardiopsidaceae</taxon>
        <taxon>Nocardiopsis</taxon>
    </lineage>
</organism>
<dbReference type="Gene3D" id="3.40.50.980">
    <property type="match status" value="8"/>
</dbReference>
<comment type="caution">
    <text evidence="9">The sequence shown here is derived from an EMBL/GenBank/DDBJ whole genome shotgun (WGS) entry which is preliminary data.</text>
</comment>
<feature type="compositionally biased region" description="Low complexity" evidence="7">
    <location>
        <begin position="2149"/>
        <end position="2160"/>
    </location>
</feature>
<feature type="region of interest" description="Disordered" evidence="7">
    <location>
        <begin position="4114"/>
        <end position="4142"/>
    </location>
</feature>
<dbReference type="CDD" id="cd17646">
    <property type="entry name" value="A_NRPS_AB3403-like"/>
    <property type="match status" value="2"/>
</dbReference>
<dbReference type="GO" id="GO:0009239">
    <property type="term" value="P:enterobactin biosynthetic process"/>
    <property type="evidence" value="ECO:0007669"/>
    <property type="project" value="TreeGrafter"/>
</dbReference>
<keyword evidence="4" id="KW-0597">Phosphoprotein</keyword>
<evidence type="ECO:0000256" key="4">
    <source>
        <dbReference type="ARBA" id="ARBA00022553"/>
    </source>
</evidence>
<dbReference type="NCBIfam" id="TIGR01733">
    <property type="entry name" value="AA-adenyl-dom"/>
    <property type="match status" value="2"/>
</dbReference>
<keyword evidence="6" id="KW-0045">Antibiotic biosynthesis</keyword>
<sequence>MTDARHPRFDLTGAQSGVWYAQQVDPAGAVYNVGQYVDLVGGLDTGLFQEALAAVAAETDALRTRIVDDAGVPRQEVLPPGAAGGGRPAADPVDLRGAADPEAAALELMLADMDTPVDLAEGPLHRFALIRIADDRHLWYQRYHHILADAYAISVITRRTAEVYTALAEGADPGRRFGALADVVAEEEAYEASERREKDGAYWAEALADRPEPALLSDAPPATPRRAVRPGARLDAAALAGLEELAGEAGANWAEALIALFGCYLHRRTGAREAVLGVPAMGRLGSAALRTPAMVVNVLPLRVAVAPGDTLAEVVRRTRYALRGLRAHQRYRAEDIRRDLSLVGRATGLYGPMVNIKAFDYDVRFGGVRGDTRTLSEGPVDDVSLSVSTDTGAGGLHLVLNANPERYTEQEAAERLAEFVRMVEELTARPAAEASAASARVASLDLVGAAERALLTAPPEARPIPEASVADQVSAAARRTPDAPALRTSAGGLSYAGLVRRADLVAGRLAAAGAARETVVAIALPRGADLVAALLAVGRLGGTYLPIDPDFPADRIAYMLADSGARLLVTTPELDKELPEGPERVLLGPDAPEQDAPALPAAETAPEPVRRHAAAYVLYTSGSTGRPKGVVVPERALLNFLLDMGERFPLGAGDRWLAVTTVGFDISALELYLPLMHGAELVLADRDTVRDPAALADLAERAGATVMQATPTLWRALADERPAVLDRLRVLVGGEALPADLAERLTARAPSVTNLYGPTETTIWSTASRVRAGEPVDIGTPIANTGVYVLDSALRPVPAGTAGDLYISGEGLARGYAGRPGLTAERFVACPFGAPGERMYRTGDVVRRRADGVLEYLGRGDHQVKVRGFRIELGEVESRLNRLPGVGQAVVTAREDVPGQAYLAGYVVFEDGADTDPARLRARLAESLPDYMVPSVFVPLDAFPLTENRKIDRNSLPAPSAPADGIRTGSAPAGAAPRTPVEERLCAILGEVLGTPPIGVHEDFFALGGHSLLATRAANRIRAELGLHARVRDLFDAPEPARLAALLQERSGGDDRPPLTAHPGPDDDAPLSYAQERIWFHEELHGPGPAYNVPLAFRLRGPVDAGALALALRDTVARHDVLRTVYADDGEGPRPRVLPMEQVPELLRTEEAGTDPARLDRAVAEVLHAPFDVRTDVPVRAALIRTAPDDAVLALCFHHIATDEWSETPFVRDLDAAYTARTAGEEPRWERPAVRYTDFARWQRSWLGEAADPDSPMGRGLAYWRRALAGVPAEIALPADRPRPAVADGAGATVRFDLDADTAAALRRAAAVHGTTVFMVLQAAVTVLLHRMGAGDDIPVGTPVTNRDDTAVHDAVGMFLNMLTLRTDLSGAPTGRELLARIREADIEAFAHAGVPFEAVVRETDPSRSAARHPLFQVMLTYQREPDHPGLLGTDSSVHPIDIATSKLDLEFTFAEFPGSGGLAANLRYATARFDRATAEGLVERFRQVLIALLVAPDVPVAEHEVLTDAERSALLRGAEATARPVPAPGLARRIARAAAEHPDRTAVRTGTERVGYAELAARADAIAGRLAAAGAVRESVVAVALPRGADLVAALLAVGRTGAAYLPIDPDFPADRIAYMLADSGARLLVTTPELDPVLPAGPARLLLDPGAPAGGTAPRGTGGALSFLDPHPDSAAYVLYTSGSTGRPKGVVVPHRALLNFLLDMAERFPLDAGDRWLAVTTVGFDISALELYLPLMQGAELVLADRDTVRDPAALADLAAECGATVMQATPTLWRALAEDRPEALDGLRALVGGEALPRDLAERMAARTAHTTNLYGPTETTIWSTVSPVRPGEPVDIGTPIVNTGVYVLDASLRPVPAGVAGDLYISGEGLARGYAGRPDLSAERFVACPFGAPGERMYRTGDVVRWRTDGVLEYLGRGDHQVKVRGFRIELGEVEEALSKAEGVGQAVVTAREDVPGQAYLVGYLVPEQGGADPDPARLRARLAESLPDYMVPSAFVALDAFPLTENRKIDRKALPSPTTALNGAPAGRGAFLPSLDVLARGSSGARLLLGPAADGAAEAAPSAGGEPCSETEREMCAIAAEVLGVPSLGVHDDFFTSGGHSLAAARAVNRMRARLGLDVGVRDLFEAPTVAGLAARIAARSAAPGGDRPAAARPHLARRSDPAAPAPLSAEQRRLWLLDGMNPGSDAYNVPWALRISGPLDRAALAAAARDVLLRHEVLRTRFPLPEGAAEPVQQVVPEDALPAGLLRVEEPPAGAPQDGADGRVEAAARAPFDLGSDLPVRFTLFPEGEDEHLLLVVFHHIAVDEWSQAPFLRDLDAAYRARTAGRAPEWAPVPVQYGDYAAWQRELLGDAADPQSTAARQRAFWAEALAGLPEETALPADRPRPAGGTPADGGVVGFRVPPALRRAAEELAEATGTTRFMVLRAAVAVLLHRMGAGDDIALGAPAANRTDEALHDLVGMFLNTLVLRTDLSGDPGFAELLGRVRAADLAAHDNADLPFEDAVDAAAPARVPGRNPLFQVMVAQQIRPDDTADLFGLRTRLDDRVIDSAKFDLEFAFIERPGEDGLDGAIRYAAALFDRETAAALAERFTRVLTELLADPARPVGAADVLLPAERRALDAERGAVAHPVRPRTLPELLAAAPEAAEVGPALLFGGEGLTRAEFDGRVARLARELAARGAGPESVVAVALPRSVELVVALHAVVQAGAAYLPLDTGLPADRLAYMLRIAAPLLVLSDTATAQALPAEDAPETLLLDDPRVQGRLEVRSAEPLSDEDRRGRLLPEHPAYVIFTSGSTGRPKGVAVPHGAIVNRLVWMQEAYGLTAADRVLQKTPASFDVSVWEFFWPFAAGAGLVVAEPGAHRDPGRIAALVREHRVAVCHFVPSMLRVFLDAPEAAGLPSLRRVFASGEALGSDVAERFAEVLPGVGLHNLYGPTEAAVDVTYFDALRPAAEESSAAAHAEAVRGEAADATGGGRDREGAAPGTVDAARPAASVGSAAGGGTEQQARIGAGASVPIGLPVWNTRVHVLDEALRPVPPGVPGELYLAGEQLARGYAGRPDLSADRFVACPFGAPGERMYRTGDLVRRRRGRYGLPGPIEFLGRTDFQVKIRGQRIELGEIEAALRALPGVADAAAAATPGPSGDARLVGYVVPDRDTAEWDADGLAELRAALHGTLPAPMLPDVLVALPEPPLTPSGKLDRRALPSPPPDAGEAAGADGREPEGELERTVAEAFTDAVGTPFTRAADDFFALGGNSLAAARAANLLRARTGADAGVADVFEAPTPEALAARIAARGARRPALRPGAAREWDGPLPLSGGQRGMWAASRLHGAGAVYNVPWVLRCRGRVDADALRAALRDVVGLHEVLRTTFPERQSPEQQGSGRQETGGLGEPCQRVLPAEQAPDPLEEVDARGRDAEALLAAAAARPFDLAAEPGFRTVLLRTGEDACTLLFLFHHIVIDEWSQEPFLWDLQAAYRARLDGRAPGWGAPRVQYADFALWQRELLGDEDDPQSTAARQRAFWAEALTGLPDEIPLPADRPRPALRDGAGGTARAELPAELMRAAADLGRRHGASTFMVLQAAVAVLLHRMGAGDDVPLGAPATGRSDEALHDAVGMFLTTLVLRTDLSGRPGFAELLDRVRRADLGAFGNADLPFDRVVDAVDPERAPGRNPLFQVMVSHQTRPERTGRILGVQTEVDDGAMRTARFDLEFEFVETPGEESAAVSVRYAADMFDPGTAEDLAERLVRLLTEAVAHPERPVRELGLLSAAERDAVLHRVNATDREVGPAVLPDLLRGGAETAGDAPAVVFQGTAVSRAEFDGRVARLARELAARGAGPESVVAVALPRSVELVVALHAVVQAGAAYLPLDTELPADRLAGMIADAAPLCAVCDEETARLLPQAPGLELVAPDAGEAAGRSAEPLSDEDRRGRLLPEHPAYVIFTSGSTGRPKGVAVPHGAIVNRLVWMQEAYGLTAADRVLQKTPASFDVSVWEFFWPFAAGAGLVVADPGGHRDPAYLARLIAEQDVSTVHFVPSMLRAFLEDPAVAAAPVPPSLRRVFASGEALGSDAAERFAEVLPEVGLHNLYGPTEAAVDVTYFDVLRPAAGTLPDGSAGARPAAPRRSPAGEDVRGSTGLGAAGAAETAGAASSGTGGSVPIGLPVWNTRVYVLDEALQPVPPGVPGELYLAGEQLARGYAGRPDLSADRFVACPFGAPGERMYRTGDLVRWGKAGPDGLPGPIEFLGRTDFQVKIRGLRIELGEIEDALGRLPGVAGAVAAVHPGASGSPRITGYAVPRAGAAPDPGELRRGLAERLPDYMVPAEILVLPEFPLTPNGKLDRRALPVPAEPAAGERGARVADGPVEELLCGLFAEVLGVDAVSADDGFFALGGDSIQAIRLVGRARAAGLELTPADVFTEQTPAGLAAVAAEVSGAPAEPDAEETGTVPFTPVMHWMLERGGPFARFSQSMVLHTPAGADPGRLERTLQAVLDAHPMLRSRLVLPDAAGQDGAEAAPPEAGPRLVVGDPGTVPAGEVLRRRDAGGLAGDALARAAAEAAEQNQGGLDPEGGAMVRALWLDRGGDPGRLVLTVHHLVVDGVSWHILRSDLAAAWKGTEAPGPVALPAPPAGFERWARTQAARDRSAELPHWLAAVAPVPACEPAPEPDRDTAGTLRRTTVRLDPETTGALLGRVPGLFNAAVDDVLLSALALAFAEWRAGRGADPGAPLLIDMERHGRDQDDAPGVDPSGTVGWFTAVHPVRLDTAGLDPARARAGGDDAGDALKRVKERLRAVPGSGTGHGLLRYPAAGRPGDARLAAGAAPVLLFNHLGRITAAAEGEEWGAAPETGALPPGIDPQAPVAYPFEVVAATHDGPEGPVLTATWAWPGRLFTDAEAEALAQGWLDQLAGAVAHADSPAAGGHTPSDLTFGGLAQDEIDEFEAEWDL</sequence>
<dbReference type="FunFam" id="3.40.50.12780:FF:000012">
    <property type="entry name" value="Non-ribosomal peptide synthetase"/>
    <property type="match status" value="2"/>
</dbReference>
<evidence type="ECO:0000256" key="2">
    <source>
        <dbReference type="ARBA" id="ARBA00006432"/>
    </source>
</evidence>
<dbReference type="Gene3D" id="3.40.50.1820">
    <property type="entry name" value="alpha/beta hydrolase"/>
    <property type="match status" value="1"/>
</dbReference>
<reference evidence="9 10" key="1">
    <citation type="submission" date="2020-08" db="EMBL/GenBank/DDBJ databases">
        <title>Sequencing the genomes of 1000 actinobacteria strains.</title>
        <authorList>
            <person name="Klenk H.-P."/>
        </authorList>
    </citation>
    <scope>NUCLEOTIDE SEQUENCE [LARGE SCALE GENOMIC DNA]</scope>
    <source>
        <strain evidence="9 10">DSM 44551</strain>
    </source>
</reference>
<keyword evidence="10" id="KW-1185">Reference proteome</keyword>
<dbReference type="Gene3D" id="1.10.1200.10">
    <property type="entry name" value="ACP-like"/>
    <property type="match status" value="3"/>
</dbReference>
<feature type="region of interest" description="Disordered" evidence="7">
    <location>
        <begin position="2382"/>
        <end position="2402"/>
    </location>
</feature>
<evidence type="ECO:0000313" key="9">
    <source>
        <dbReference type="EMBL" id="MBB5431662.1"/>
    </source>
</evidence>
<dbReference type="PROSITE" id="PS00012">
    <property type="entry name" value="PHOSPHOPANTETHEINE"/>
    <property type="match status" value="4"/>
</dbReference>
<dbReference type="Pfam" id="PF13193">
    <property type="entry name" value="AMP-binding_C"/>
    <property type="match status" value="4"/>
</dbReference>
<proteinExistence type="inferred from homology"/>
<dbReference type="Gene3D" id="2.30.38.10">
    <property type="entry name" value="Luciferase, Domain 3"/>
    <property type="match status" value="3"/>
</dbReference>
<dbReference type="PANTHER" id="PTHR45527">
    <property type="entry name" value="NONRIBOSOMAL PEPTIDE SYNTHETASE"/>
    <property type="match status" value="1"/>
</dbReference>
<dbReference type="Proteomes" id="UP000572635">
    <property type="component" value="Unassembled WGS sequence"/>
</dbReference>
<dbReference type="InterPro" id="IPR042099">
    <property type="entry name" value="ANL_N_sf"/>
</dbReference>
<dbReference type="Gene3D" id="3.30.559.30">
    <property type="entry name" value="Nonribosomal peptide synthetase, condensation domain"/>
    <property type="match status" value="5"/>
</dbReference>
<evidence type="ECO:0000256" key="1">
    <source>
        <dbReference type="ARBA" id="ARBA00001957"/>
    </source>
</evidence>
<dbReference type="FunFam" id="3.40.50.980:FF:000002">
    <property type="entry name" value="Enterobactin synthetase component F"/>
    <property type="match status" value="2"/>
</dbReference>
<dbReference type="Gene3D" id="3.30.559.10">
    <property type="entry name" value="Chloramphenicol acetyltransferase-like domain"/>
    <property type="match status" value="5"/>
</dbReference>
<dbReference type="Gene3D" id="3.40.50.12780">
    <property type="entry name" value="N-terminal domain of ligase-like"/>
    <property type="match status" value="1"/>
</dbReference>
<dbReference type="InterPro" id="IPR020806">
    <property type="entry name" value="PKS_PP-bd"/>
</dbReference>
<dbReference type="FunFam" id="3.30.300.30:FF:000010">
    <property type="entry name" value="Enterobactin synthetase component F"/>
    <property type="match status" value="2"/>
</dbReference>
<feature type="compositionally biased region" description="Low complexity" evidence="7">
    <location>
        <begin position="4116"/>
        <end position="4128"/>
    </location>
</feature>